<dbReference type="GO" id="GO:0017119">
    <property type="term" value="C:Golgi transport complex"/>
    <property type="evidence" value="ECO:0007669"/>
    <property type="project" value="InterPro"/>
</dbReference>
<evidence type="ECO:0000256" key="4">
    <source>
        <dbReference type="ARBA" id="ARBA00022448"/>
    </source>
</evidence>
<evidence type="ECO:0000256" key="7">
    <source>
        <dbReference type="ARBA" id="ARBA00023136"/>
    </source>
</evidence>
<reference evidence="9 10" key="1">
    <citation type="journal article" date="2018" name="New Phytol.">
        <title>Phylogenomics of Endogonaceae and evolution of mycorrhizas within Mucoromycota.</title>
        <authorList>
            <person name="Chang Y."/>
            <person name="Desiro A."/>
            <person name="Na H."/>
            <person name="Sandor L."/>
            <person name="Lipzen A."/>
            <person name="Clum A."/>
            <person name="Barry K."/>
            <person name="Grigoriev I.V."/>
            <person name="Martin F.M."/>
            <person name="Stajich J.E."/>
            <person name="Smith M.E."/>
            <person name="Bonito G."/>
            <person name="Spatafora J.W."/>
        </authorList>
    </citation>
    <scope>NUCLEOTIDE SEQUENCE [LARGE SCALE GENOMIC DNA]</scope>
    <source>
        <strain evidence="9 10">GMNB39</strain>
    </source>
</reference>
<proteinExistence type="inferred from homology"/>
<keyword evidence="7" id="KW-0472">Membrane</keyword>
<evidence type="ECO:0000256" key="5">
    <source>
        <dbReference type="ARBA" id="ARBA00022927"/>
    </source>
</evidence>
<dbReference type="AlphaFoldDB" id="A0A433DMQ3"/>
<comment type="similarity">
    <text evidence="2">Belongs to the COG1 family.</text>
</comment>
<evidence type="ECO:0000256" key="1">
    <source>
        <dbReference type="ARBA" id="ARBA00004395"/>
    </source>
</evidence>
<dbReference type="GO" id="GO:0006891">
    <property type="term" value="P:intra-Golgi vesicle-mediated transport"/>
    <property type="evidence" value="ECO:0007669"/>
    <property type="project" value="InterPro"/>
</dbReference>
<evidence type="ECO:0000256" key="3">
    <source>
        <dbReference type="ARBA" id="ARBA00020978"/>
    </source>
</evidence>
<evidence type="ECO:0000256" key="6">
    <source>
        <dbReference type="ARBA" id="ARBA00023034"/>
    </source>
</evidence>
<dbReference type="InterPro" id="IPR033370">
    <property type="entry name" value="COG1"/>
</dbReference>
<dbReference type="GO" id="GO:0015031">
    <property type="term" value="P:protein transport"/>
    <property type="evidence" value="ECO:0007669"/>
    <property type="project" value="UniProtKB-KW"/>
</dbReference>
<feature type="compositionally biased region" description="Low complexity" evidence="8">
    <location>
        <begin position="235"/>
        <end position="259"/>
    </location>
</feature>
<feature type="compositionally biased region" description="Basic residues" evidence="8">
    <location>
        <begin position="279"/>
        <end position="302"/>
    </location>
</feature>
<name>A0A433DMQ3_9FUNG</name>
<evidence type="ECO:0000313" key="9">
    <source>
        <dbReference type="EMBL" id="RUP52152.1"/>
    </source>
</evidence>
<feature type="region of interest" description="Disordered" evidence="8">
    <location>
        <begin position="235"/>
        <end position="335"/>
    </location>
</feature>
<keyword evidence="6" id="KW-0333">Golgi apparatus</keyword>
<evidence type="ECO:0000256" key="8">
    <source>
        <dbReference type="SAM" id="MobiDB-lite"/>
    </source>
</evidence>
<evidence type="ECO:0000313" key="10">
    <source>
        <dbReference type="Proteomes" id="UP000268093"/>
    </source>
</evidence>
<keyword evidence="5" id="KW-0653">Protein transport</keyword>
<keyword evidence="10" id="KW-1185">Reference proteome</keyword>
<comment type="caution">
    <text evidence="9">The sequence shown here is derived from an EMBL/GenBank/DDBJ whole genome shotgun (WGS) entry which is preliminary data.</text>
</comment>
<protein>
    <recommendedName>
        <fullName evidence="3">Conserved oligomeric Golgi complex subunit 1</fullName>
    </recommendedName>
</protein>
<accession>A0A433DMQ3</accession>
<dbReference type="OrthoDB" id="2392730at2759"/>
<keyword evidence="4" id="KW-0813">Transport</keyword>
<dbReference type="Proteomes" id="UP000268093">
    <property type="component" value="Unassembled WGS sequence"/>
</dbReference>
<dbReference type="EMBL" id="RBNI01000151">
    <property type="protein sequence ID" value="RUP52152.1"/>
    <property type="molecule type" value="Genomic_DNA"/>
</dbReference>
<sequence length="354" mass="39898">MILTESACVILRRLLRSLSASILAIYRDFLAETANTESDNHDVRLISEKGALQLLFDVRFLRRVFEGAWKEPSKEIGVEERTRESKDVGGDLKKLADELIGVIKAKIDPIDLAVFEPHLEVNVERHYVRNSILLGLLLQLNPRPAETRRKALAIQEFFNTLPMAPQAPRFTLLPIGHKSGGRSCGRSAFAGCTRNKYLVRAWLTSQLRHRKTSYRKTSPQSWGTAPSFHTPPCYAASPRASTSAPRISPSSTVCVPSTSLACSRREDRAPEPPPEGPRGRRRRRRRRHRRRRRRRRCRRRATSRGSGRTSRRWRRGGTDAGRRGTGPRGRRPSNPICGGALACSRCLMAIGLRG</sequence>
<dbReference type="GO" id="GO:0000139">
    <property type="term" value="C:Golgi membrane"/>
    <property type="evidence" value="ECO:0007669"/>
    <property type="project" value="UniProtKB-SubCell"/>
</dbReference>
<comment type="subcellular location">
    <subcellularLocation>
        <location evidence="1">Golgi apparatus membrane</location>
        <topology evidence="1">Peripheral membrane protein</topology>
    </subcellularLocation>
</comment>
<organism evidence="9 10">
    <name type="scientific">Jimgerdemannia flammicorona</name>
    <dbReference type="NCBI Taxonomy" id="994334"/>
    <lineage>
        <taxon>Eukaryota</taxon>
        <taxon>Fungi</taxon>
        <taxon>Fungi incertae sedis</taxon>
        <taxon>Mucoromycota</taxon>
        <taxon>Mucoromycotina</taxon>
        <taxon>Endogonomycetes</taxon>
        <taxon>Endogonales</taxon>
        <taxon>Endogonaceae</taxon>
        <taxon>Jimgerdemannia</taxon>
    </lineage>
</organism>
<gene>
    <name evidence="9" type="ORF">BC936DRAFT_139478</name>
</gene>
<dbReference type="PANTHER" id="PTHR31658:SF0">
    <property type="entry name" value="CONSERVED OLIGOMERIC GOLGI COMPLEX SUBUNIT 1"/>
    <property type="match status" value="1"/>
</dbReference>
<evidence type="ECO:0000256" key="2">
    <source>
        <dbReference type="ARBA" id="ARBA00006653"/>
    </source>
</evidence>
<dbReference type="PANTHER" id="PTHR31658">
    <property type="entry name" value="CONSERVED OLIGOMERIC GOLGI COMPLEX SUBUNIT 1"/>
    <property type="match status" value="1"/>
</dbReference>